<organism evidence="2 3">
    <name type="scientific">Rhizocola hellebori</name>
    <dbReference type="NCBI Taxonomy" id="1392758"/>
    <lineage>
        <taxon>Bacteria</taxon>
        <taxon>Bacillati</taxon>
        <taxon>Actinomycetota</taxon>
        <taxon>Actinomycetes</taxon>
        <taxon>Micromonosporales</taxon>
        <taxon>Micromonosporaceae</taxon>
        <taxon>Rhizocola</taxon>
    </lineage>
</organism>
<dbReference type="Proteomes" id="UP000612899">
    <property type="component" value="Unassembled WGS sequence"/>
</dbReference>
<gene>
    <name evidence="2" type="ORF">Rhe02_74090</name>
</gene>
<dbReference type="GO" id="GO:0003700">
    <property type="term" value="F:DNA-binding transcription factor activity"/>
    <property type="evidence" value="ECO:0007669"/>
    <property type="project" value="InterPro"/>
</dbReference>
<comment type="caution">
    <text evidence="2">The sequence shown here is derived from an EMBL/GenBank/DDBJ whole genome shotgun (WGS) entry which is preliminary data.</text>
</comment>
<dbReference type="SMART" id="SM00347">
    <property type="entry name" value="HTH_MARR"/>
    <property type="match status" value="1"/>
</dbReference>
<protein>
    <recommendedName>
        <fullName evidence="1">HTH marR-type domain-containing protein</fullName>
    </recommendedName>
</protein>
<evidence type="ECO:0000259" key="1">
    <source>
        <dbReference type="PROSITE" id="PS50995"/>
    </source>
</evidence>
<dbReference type="GO" id="GO:0006950">
    <property type="term" value="P:response to stress"/>
    <property type="evidence" value="ECO:0007669"/>
    <property type="project" value="TreeGrafter"/>
</dbReference>
<dbReference type="EMBL" id="BONY01000066">
    <property type="protein sequence ID" value="GIH09342.1"/>
    <property type="molecule type" value="Genomic_DNA"/>
</dbReference>
<sequence length="155" mass="16762">MATRMPPKASLIYRDYLNAVAMQGQATAEAAGLNATDWTALSMLSVKGRLTPGELAELTGLTTGATTRLIDRLERGGHVRRTADATDRRRVLVEQVPGSLDLDAVVGPARKHLGDVLAGFTAAELDVLFTYFKRAAPAFQQAAEEIRRTRKPGSR</sequence>
<dbReference type="AlphaFoldDB" id="A0A8J3VKA5"/>
<keyword evidence="3" id="KW-1185">Reference proteome</keyword>
<dbReference type="InterPro" id="IPR036390">
    <property type="entry name" value="WH_DNA-bd_sf"/>
</dbReference>
<name>A0A8J3VKA5_9ACTN</name>
<dbReference type="InterPro" id="IPR036388">
    <property type="entry name" value="WH-like_DNA-bd_sf"/>
</dbReference>
<dbReference type="PROSITE" id="PS50995">
    <property type="entry name" value="HTH_MARR_2"/>
    <property type="match status" value="1"/>
</dbReference>
<dbReference type="PANTHER" id="PTHR33164:SF106">
    <property type="entry name" value="TRANSCRIPTIONAL REGULATORY PROTEIN"/>
    <property type="match status" value="1"/>
</dbReference>
<dbReference type="PANTHER" id="PTHR33164">
    <property type="entry name" value="TRANSCRIPTIONAL REGULATOR, MARR FAMILY"/>
    <property type="match status" value="1"/>
</dbReference>
<dbReference type="SUPFAM" id="SSF46785">
    <property type="entry name" value="Winged helix' DNA-binding domain"/>
    <property type="match status" value="1"/>
</dbReference>
<dbReference type="Gene3D" id="1.10.10.10">
    <property type="entry name" value="Winged helix-like DNA-binding domain superfamily/Winged helix DNA-binding domain"/>
    <property type="match status" value="1"/>
</dbReference>
<dbReference type="InterPro" id="IPR039422">
    <property type="entry name" value="MarR/SlyA-like"/>
</dbReference>
<evidence type="ECO:0000313" key="2">
    <source>
        <dbReference type="EMBL" id="GIH09342.1"/>
    </source>
</evidence>
<reference evidence="2" key="1">
    <citation type="submission" date="2021-01" db="EMBL/GenBank/DDBJ databases">
        <title>Whole genome shotgun sequence of Rhizocola hellebori NBRC 109834.</title>
        <authorList>
            <person name="Komaki H."/>
            <person name="Tamura T."/>
        </authorList>
    </citation>
    <scope>NUCLEOTIDE SEQUENCE</scope>
    <source>
        <strain evidence="2">NBRC 109834</strain>
    </source>
</reference>
<proteinExistence type="predicted"/>
<accession>A0A8J3VKA5</accession>
<dbReference type="InterPro" id="IPR000835">
    <property type="entry name" value="HTH_MarR-typ"/>
</dbReference>
<dbReference type="Pfam" id="PF12802">
    <property type="entry name" value="MarR_2"/>
    <property type="match status" value="1"/>
</dbReference>
<feature type="domain" description="HTH marR-type" evidence="1">
    <location>
        <begin position="1"/>
        <end position="137"/>
    </location>
</feature>
<dbReference type="RefSeq" id="WP_239124287.1">
    <property type="nucleotide sequence ID" value="NZ_BONY01000066.1"/>
</dbReference>
<dbReference type="PRINTS" id="PR00598">
    <property type="entry name" value="HTHMARR"/>
</dbReference>
<evidence type="ECO:0000313" key="3">
    <source>
        <dbReference type="Proteomes" id="UP000612899"/>
    </source>
</evidence>